<sequence>MDRTHGAFKDHFRSSDFLPCSLKFHSQFPLPDRKKLKSKRETERGEKKNTSLFSPRIRRDSGKDLSPMVCQVLVTSDTRRKKTTEPNRVIACKLMTLGIRRYGLGGNFINIVRCHNSVDIFQVLLLFKIVISVHAHQFQDISQKDAHEFLTSVLDRMGNFSPIMSETAAVLGTTYSCPVREHLVFRTQNTGPRRFHITWFLYLEKLSPPINLFRELMVTSSQANGWYSLLIVISYLSDRGNTGGEGEESGSSSH</sequence>
<dbReference type="AlphaFoldDB" id="A0A6G1PXC4"/>
<evidence type="ECO:0000313" key="2">
    <source>
        <dbReference type="EMBL" id="KAF3694980.1"/>
    </source>
</evidence>
<feature type="compositionally biased region" description="Basic and acidic residues" evidence="1">
    <location>
        <begin position="39"/>
        <end position="49"/>
    </location>
</feature>
<proteinExistence type="predicted"/>
<protein>
    <submittedName>
        <fullName evidence="2">Uncharacterized protein</fullName>
    </submittedName>
</protein>
<gene>
    <name evidence="2" type="ORF">EXN66_Car010656</name>
</gene>
<accession>A0A6G1PXC4</accession>
<reference evidence="3" key="2">
    <citation type="submission" date="2019-02" db="EMBL/GenBank/DDBJ databases">
        <title>Opniocepnalus argus Var Kimnra genome.</title>
        <authorList>
            <person name="Zhou C."/>
            <person name="Xiao S."/>
        </authorList>
    </citation>
    <scope>NUCLEOTIDE SEQUENCE [LARGE SCALE GENOMIC DNA]</scope>
</reference>
<evidence type="ECO:0000256" key="1">
    <source>
        <dbReference type="SAM" id="MobiDB-lite"/>
    </source>
</evidence>
<dbReference type="Proteomes" id="UP000503349">
    <property type="component" value="Chromosome 10"/>
</dbReference>
<evidence type="ECO:0000313" key="3">
    <source>
        <dbReference type="Proteomes" id="UP000503349"/>
    </source>
</evidence>
<feature type="region of interest" description="Disordered" evidence="1">
    <location>
        <begin position="33"/>
        <end position="60"/>
    </location>
</feature>
<name>A0A6G1PXC4_CHAAH</name>
<reference evidence="2 3" key="1">
    <citation type="submission" date="2019-02" db="EMBL/GenBank/DDBJ databases">
        <title>Opniocepnalus argus genome.</title>
        <authorList>
            <person name="Zhou C."/>
            <person name="Xiao S."/>
        </authorList>
    </citation>
    <scope>NUCLEOTIDE SEQUENCE [LARGE SCALE GENOMIC DNA]</scope>
    <source>
        <strain evidence="2">OARG1902GOOAL</strain>
        <tissue evidence="2">Muscle</tissue>
    </source>
</reference>
<organism evidence="2 3">
    <name type="scientific">Channa argus</name>
    <name type="common">Northern snakehead</name>
    <name type="synonym">Ophicephalus argus</name>
    <dbReference type="NCBI Taxonomy" id="215402"/>
    <lineage>
        <taxon>Eukaryota</taxon>
        <taxon>Metazoa</taxon>
        <taxon>Chordata</taxon>
        <taxon>Craniata</taxon>
        <taxon>Vertebrata</taxon>
        <taxon>Euteleostomi</taxon>
        <taxon>Actinopterygii</taxon>
        <taxon>Neopterygii</taxon>
        <taxon>Teleostei</taxon>
        <taxon>Neoteleostei</taxon>
        <taxon>Acanthomorphata</taxon>
        <taxon>Anabantaria</taxon>
        <taxon>Anabantiformes</taxon>
        <taxon>Channoidei</taxon>
        <taxon>Channidae</taxon>
        <taxon>Channa</taxon>
    </lineage>
</organism>
<dbReference type="EMBL" id="CM015721">
    <property type="protein sequence ID" value="KAF3694980.1"/>
    <property type="molecule type" value="Genomic_DNA"/>
</dbReference>
<keyword evidence="3" id="KW-1185">Reference proteome</keyword>